<keyword evidence="3" id="KW-1185">Reference proteome</keyword>
<dbReference type="PANTHER" id="PTHR10058:SF0">
    <property type="entry name" value="MACROPHAGE COLONY-STIMULATING FACTOR 1"/>
    <property type="match status" value="1"/>
</dbReference>
<reference evidence="2" key="1">
    <citation type="thesis" date="2020" institute="ProQuest LLC" country="789 East Eisenhower Parkway, Ann Arbor, MI, USA">
        <title>Comparative Genomics and Chromosome Evolution.</title>
        <authorList>
            <person name="Mudd A.B."/>
        </authorList>
    </citation>
    <scope>NUCLEOTIDE SEQUENCE</scope>
    <source>
        <strain evidence="2">1538</strain>
        <tissue evidence="2">Blood</tissue>
    </source>
</reference>
<comment type="caution">
    <text evidence="2">The sequence shown here is derived from an EMBL/GenBank/DDBJ whole genome shotgun (WGS) entry which is preliminary data.</text>
</comment>
<evidence type="ECO:0000313" key="3">
    <source>
        <dbReference type="Proteomes" id="UP001181693"/>
    </source>
</evidence>
<organism evidence="2 3">
    <name type="scientific">Pyxicephalus adspersus</name>
    <name type="common">African bullfrog</name>
    <dbReference type="NCBI Taxonomy" id="30357"/>
    <lineage>
        <taxon>Eukaryota</taxon>
        <taxon>Metazoa</taxon>
        <taxon>Chordata</taxon>
        <taxon>Craniata</taxon>
        <taxon>Vertebrata</taxon>
        <taxon>Euteleostomi</taxon>
        <taxon>Amphibia</taxon>
        <taxon>Batrachia</taxon>
        <taxon>Anura</taxon>
        <taxon>Neobatrachia</taxon>
        <taxon>Ranoidea</taxon>
        <taxon>Pyxicephalidae</taxon>
        <taxon>Pyxicephalinae</taxon>
        <taxon>Pyxicephalus</taxon>
    </lineage>
</organism>
<dbReference type="GO" id="GO:0016020">
    <property type="term" value="C:membrane"/>
    <property type="evidence" value="ECO:0007669"/>
    <property type="project" value="InterPro"/>
</dbReference>
<protein>
    <recommendedName>
        <fullName evidence="4">PIR Superfamily Protein</fullName>
    </recommendedName>
</protein>
<dbReference type="AlphaFoldDB" id="A0AAV3B0U0"/>
<dbReference type="InterPro" id="IPR008001">
    <property type="entry name" value="MCSF-1"/>
</dbReference>
<dbReference type="GO" id="GO:0045651">
    <property type="term" value="P:positive regulation of macrophage differentiation"/>
    <property type="evidence" value="ECO:0007669"/>
    <property type="project" value="TreeGrafter"/>
</dbReference>
<dbReference type="GO" id="GO:0030316">
    <property type="term" value="P:osteoclast differentiation"/>
    <property type="evidence" value="ECO:0007669"/>
    <property type="project" value="TreeGrafter"/>
</dbReference>
<dbReference type="GO" id="GO:0008083">
    <property type="term" value="F:growth factor activity"/>
    <property type="evidence" value="ECO:0007669"/>
    <property type="project" value="InterPro"/>
</dbReference>
<dbReference type="Gene3D" id="1.20.1250.10">
    <property type="match status" value="1"/>
</dbReference>
<evidence type="ECO:0000313" key="2">
    <source>
        <dbReference type="EMBL" id="DBA33859.1"/>
    </source>
</evidence>
<name>A0AAV3B0U0_PYXAD</name>
<proteinExistence type="predicted"/>
<dbReference type="PANTHER" id="PTHR10058">
    <property type="entry name" value="MACROPHAGE COLONY STIMULATING FACTOR"/>
    <property type="match status" value="1"/>
</dbReference>
<accession>A0AAV3B0U0</accession>
<feature type="region of interest" description="Disordered" evidence="1">
    <location>
        <begin position="233"/>
        <end position="265"/>
    </location>
</feature>
<dbReference type="Pfam" id="PF05337">
    <property type="entry name" value="CSF-1"/>
    <property type="match status" value="1"/>
</dbReference>
<dbReference type="InterPro" id="IPR009079">
    <property type="entry name" value="4_helix_cytokine-like_core"/>
</dbReference>
<dbReference type="GO" id="GO:0005615">
    <property type="term" value="C:extracellular space"/>
    <property type="evidence" value="ECO:0007669"/>
    <property type="project" value="TreeGrafter"/>
</dbReference>
<sequence>MKCSPPIEDNHLKYLDEMIDAQLNTSCSVNMKVIDSEQLDDYCYKRGVISQLSVLMERLEFKPYSQSYNYTKILNNVYNQRFKDCIDEIEHITQEDISPCSRYIDLSPSQNLERVKMSFVIFRDFKANSESEVKCFKKYRECKDDHLTKGPHCACISPTTPICSGAAIQTPLSTYSEIKSTPHASIISFSMTGTDSQISHQSSESIELPSDILTSTPTVITIMDNLHTFTTDQLVSDPESPHTKMDISTSTMESITESTFDTSLS</sequence>
<dbReference type="GO" id="GO:0005125">
    <property type="term" value="F:cytokine activity"/>
    <property type="evidence" value="ECO:0007669"/>
    <property type="project" value="InterPro"/>
</dbReference>
<evidence type="ECO:0000256" key="1">
    <source>
        <dbReference type="SAM" id="MobiDB-lite"/>
    </source>
</evidence>
<evidence type="ECO:0008006" key="4">
    <source>
        <dbReference type="Google" id="ProtNLM"/>
    </source>
</evidence>
<feature type="compositionally biased region" description="Low complexity" evidence="1">
    <location>
        <begin position="247"/>
        <end position="259"/>
    </location>
</feature>
<dbReference type="SUPFAM" id="SSF47266">
    <property type="entry name" value="4-helical cytokines"/>
    <property type="match status" value="1"/>
</dbReference>
<gene>
    <name evidence="2" type="ORF">GDO54_001484</name>
</gene>
<dbReference type="EMBL" id="DYDO01000001">
    <property type="protein sequence ID" value="DBA33859.1"/>
    <property type="molecule type" value="Genomic_DNA"/>
</dbReference>
<dbReference type="Proteomes" id="UP001181693">
    <property type="component" value="Unassembled WGS sequence"/>
</dbReference>